<dbReference type="OrthoDB" id="9808317at2"/>
<dbReference type="EMBL" id="PIUM01000002">
    <property type="protein sequence ID" value="PKU25983.1"/>
    <property type="molecule type" value="Genomic_DNA"/>
</dbReference>
<evidence type="ECO:0000313" key="2">
    <source>
        <dbReference type="Proteomes" id="UP000233293"/>
    </source>
</evidence>
<name>A0A2N3Q001_9PROT</name>
<protein>
    <submittedName>
        <fullName evidence="1">Uncharacterized protein</fullName>
    </submittedName>
</protein>
<dbReference type="RefSeq" id="WP_101248945.1">
    <property type="nucleotide sequence ID" value="NZ_PIUM01000002.1"/>
</dbReference>
<gene>
    <name evidence="1" type="ORF">CWS72_02235</name>
</gene>
<reference evidence="2" key="1">
    <citation type="submission" date="2017-12" db="EMBL/GenBank/DDBJ databases">
        <title>Draft genome sequence of Telmatospirillum siberiense 26-4b1T, an acidotolerant peatland alphaproteobacterium potentially involved in sulfur cycling.</title>
        <authorList>
            <person name="Hausmann B."/>
            <person name="Pjevac P."/>
            <person name="Schreck K."/>
            <person name="Herbold C.W."/>
            <person name="Daims H."/>
            <person name="Wagner M."/>
            <person name="Pester M."/>
            <person name="Loy A."/>
        </authorList>
    </citation>
    <scope>NUCLEOTIDE SEQUENCE [LARGE SCALE GENOMIC DNA]</scope>
    <source>
        <strain evidence="2">26-4b1</strain>
    </source>
</reference>
<comment type="caution">
    <text evidence="1">The sequence shown here is derived from an EMBL/GenBank/DDBJ whole genome shotgun (WGS) entry which is preliminary data.</text>
</comment>
<dbReference type="AlphaFoldDB" id="A0A2N3Q001"/>
<keyword evidence="2" id="KW-1185">Reference proteome</keyword>
<evidence type="ECO:0000313" key="1">
    <source>
        <dbReference type="EMBL" id="PKU25983.1"/>
    </source>
</evidence>
<organism evidence="1 2">
    <name type="scientific">Telmatospirillum siberiense</name>
    <dbReference type="NCBI Taxonomy" id="382514"/>
    <lineage>
        <taxon>Bacteria</taxon>
        <taxon>Pseudomonadati</taxon>
        <taxon>Pseudomonadota</taxon>
        <taxon>Alphaproteobacteria</taxon>
        <taxon>Rhodospirillales</taxon>
        <taxon>Rhodospirillaceae</taxon>
        <taxon>Telmatospirillum</taxon>
    </lineage>
</organism>
<sequence>MPDAIIDLAIFDEHGRCVPSSDLKAEVHRRTRRRFVCIQPEIDYSAIHSRIAGALNDDGGLSRDDFERQARSVLDKVSRDPATSGLAKGIHLPFFLPRMPDALSRDIGSDLDKIYLPAVEKSFLDAHPQSSYTRHHKGSLTGQLSVTGGSRHDRLLQAVSRTTVVGYFFLALQEYSVPASVEQVRRLPDTFLLAGGADTCAAFAGSPSLLLNPDAYPPLLWLAALSAEKLQTAYHLEAYGRNLTFNRRVHFDQAAEYWAAGLTVLAE</sequence>
<proteinExistence type="predicted"/>
<accession>A0A2N3Q001</accession>
<dbReference type="Proteomes" id="UP000233293">
    <property type="component" value="Unassembled WGS sequence"/>
</dbReference>